<evidence type="ECO:0000313" key="2">
    <source>
        <dbReference type="EMBL" id="RIH81476.1"/>
    </source>
</evidence>
<dbReference type="AlphaFoldDB" id="A0A399ECE8"/>
<dbReference type="EMBL" id="QWKZ01000159">
    <property type="protein sequence ID" value="RIH81476.1"/>
    <property type="molecule type" value="Genomic_DNA"/>
</dbReference>
<organism evidence="2 3">
    <name type="scientific">Meiothermus luteus</name>
    <dbReference type="NCBI Taxonomy" id="2026184"/>
    <lineage>
        <taxon>Bacteria</taxon>
        <taxon>Thermotogati</taxon>
        <taxon>Deinococcota</taxon>
        <taxon>Deinococci</taxon>
        <taxon>Thermales</taxon>
        <taxon>Thermaceae</taxon>
        <taxon>Meiothermus</taxon>
    </lineage>
</organism>
<evidence type="ECO:0000256" key="1">
    <source>
        <dbReference type="SAM" id="MobiDB-lite"/>
    </source>
</evidence>
<comment type="caution">
    <text evidence="2">The sequence shown here is derived from an EMBL/GenBank/DDBJ whole genome shotgun (WGS) entry which is preliminary data.</text>
</comment>
<accession>A0A399ECE8</accession>
<keyword evidence="3" id="KW-1185">Reference proteome</keyword>
<proteinExistence type="predicted"/>
<evidence type="ECO:0000313" key="3">
    <source>
        <dbReference type="Proteomes" id="UP000265800"/>
    </source>
</evidence>
<dbReference type="Proteomes" id="UP000265800">
    <property type="component" value="Unassembled WGS sequence"/>
</dbReference>
<name>A0A399ECE8_9DEIN</name>
<gene>
    <name evidence="2" type="ORF">Mlute_02794</name>
</gene>
<reference evidence="2 3" key="1">
    <citation type="submission" date="2018-08" db="EMBL/GenBank/DDBJ databases">
        <title>Meiothermus luteus KCTC 52599 genome sequencing project.</title>
        <authorList>
            <person name="Da Costa M.S."/>
            <person name="Albuquerque L."/>
            <person name="Raposo P."/>
            <person name="Froufe H.J.C."/>
            <person name="Barroso C.S."/>
            <person name="Egas C."/>
        </authorList>
    </citation>
    <scope>NUCLEOTIDE SEQUENCE [LARGE SCALE GENOMIC DNA]</scope>
    <source>
        <strain evidence="2 3">KCTC 52599</strain>
    </source>
</reference>
<feature type="region of interest" description="Disordered" evidence="1">
    <location>
        <begin position="86"/>
        <end position="107"/>
    </location>
</feature>
<sequence>MDEDIGPPPVQLGPKRLKQFISQVAPPHLGEKGHPVQPQDVQGVGQLCQHGLHVGQWQGSQGRIAAGMLAQECCVELVGGAGQLPGLGPVSQEDPRRGQRNHRGGNSIAGHHLKLLFHRPGRHRGRAQGLGHRRGVVGGLEVSVQVEAHAHSKMATTRAGAALAPTMRRGKQATLKPVLGRAPRLHRRSSWA</sequence>
<protein>
    <submittedName>
        <fullName evidence="2">Uncharacterized protein</fullName>
    </submittedName>
</protein>